<gene>
    <name evidence="5" type="ORF">CF392_10700</name>
</gene>
<keyword evidence="3" id="KW-0418">Kinase</keyword>
<dbReference type="EMBL" id="NMPM01000059">
    <property type="protein sequence ID" value="PAV25494.1"/>
    <property type="molecule type" value="Genomic_DNA"/>
</dbReference>
<comment type="similarity">
    <text evidence="1">Belongs to the HipA Ser/Thr kinase family.</text>
</comment>
<feature type="domain" description="HipA-like C-terminal" evidence="4">
    <location>
        <begin position="176"/>
        <end position="360"/>
    </location>
</feature>
<keyword evidence="2" id="KW-0808">Transferase</keyword>
<dbReference type="GO" id="GO:0005829">
    <property type="term" value="C:cytosol"/>
    <property type="evidence" value="ECO:0007669"/>
    <property type="project" value="TreeGrafter"/>
</dbReference>
<evidence type="ECO:0000256" key="3">
    <source>
        <dbReference type="ARBA" id="ARBA00022777"/>
    </source>
</evidence>
<protein>
    <recommendedName>
        <fullName evidence="4">HipA-like C-terminal domain-containing protein</fullName>
    </recommendedName>
</protein>
<accession>A0A2A2I2H0</accession>
<dbReference type="PIRSF" id="PIRSF028135">
    <property type="entry name" value="UCP028135_HipA-like"/>
    <property type="match status" value="1"/>
</dbReference>
<dbReference type="PANTHER" id="PTHR37419:SF8">
    <property type="entry name" value="TOXIN YJJJ"/>
    <property type="match status" value="1"/>
</dbReference>
<keyword evidence="6" id="KW-1185">Reference proteome</keyword>
<evidence type="ECO:0000259" key="4">
    <source>
        <dbReference type="Pfam" id="PF07804"/>
    </source>
</evidence>
<comment type="caution">
    <text evidence="5">The sequence shown here is derived from an EMBL/GenBank/DDBJ whole genome shotgun (WGS) entry which is preliminary data.</text>
</comment>
<evidence type="ECO:0000256" key="2">
    <source>
        <dbReference type="ARBA" id="ARBA00022679"/>
    </source>
</evidence>
<reference evidence="5 6" key="1">
    <citation type="submission" date="2017-07" db="EMBL/GenBank/DDBJ databases">
        <title>Tamlnaduibacter salinus (Mi-7) genome sequencing.</title>
        <authorList>
            <person name="Verma A."/>
            <person name="Krishnamurthi S."/>
        </authorList>
    </citation>
    <scope>NUCLEOTIDE SEQUENCE [LARGE SCALE GENOMIC DNA]</scope>
    <source>
        <strain evidence="5 6">Mi-7</strain>
    </source>
</reference>
<dbReference type="InterPro" id="IPR016869">
    <property type="entry name" value="UCP028135_HipA-like"/>
</dbReference>
<dbReference type="Pfam" id="PF07804">
    <property type="entry name" value="HipA_C"/>
    <property type="match status" value="1"/>
</dbReference>
<dbReference type="RefSeq" id="WP_095611456.1">
    <property type="nucleotide sequence ID" value="NZ_NMPM01000059.1"/>
</dbReference>
<proteinExistence type="inferred from homology"/>
<dbReference type="Proteomes" id="UP000218332">
    <property type="component" value="Unassembled WGS sequence"/>
</dbReference>
<name>A0A2A2I2H0_9GAMM</name>
<dbReference type="InterPro" id="IPR052028">
    <property type="entry name" value="HipA_Ser/Thr_kinase"/>
</dbReference>
<dbReference type="PANTHER" id="PTHR37419">
    <property type="entry name" value="SERINE/THREONINE-PROTEIN KINASE TOXIN HIPA"/>
    <property type="match status" value="1"/>
</dbReference>
<sequence length="445" mass="48813">MASKTLTLQAHWNGLWRDAGDVTFADPDRGVEGPMQFYYNPIYINDADDYRPGLGFRDERAIGVHVPGEFSGHFNEQPVAPILRDIIPQGAGRDNLLRLWGVDRDPGPAMDLTLLESACIAPIGNLRIKQAADQFEEQVARHPSHGFTKADVTERSDELIDYAHSLGIAIGGATGAAGDAPKLLMAEGSDGRLYLEGTLADDDVVGHWLIKFPRGRRQERDRDVLRCEGMIYQALEALGVDAVSGAELHEGDMVSLWLPRFDRLVSQGQVERLGVESVYSLNQMLGNGATMQHTAALDQIEAAVGGDRDTLLAEYLTRDAINTAIGNSDNHGRNTAVVKQAGTIRLAPAYDLAPMVLDPEGIARTTLWPEHFRNTSGHVDYRAVIRDRACDPAVVLAAFQRNLARLATLDERMHALGVPQSVTNHPRVNFDRLAELADDLLSYEP</sequence>
<organism evidence="5 6">
    <name type="scientific">Tamilnaduibacter salinus</name>
    <dbReference type="NCBI Taxonomy" id="1484056"/>
    <lineage>
        <taxon>Bacteria</taxon>
        <taxon>Pseudomonadati</taxon>
        <taxon>Pseudomonadota</taxon>
        <taxon>Gammaproteobacteria</taxon>
        <taxon>Pseudomonadales</taxon>
        <taxon>Marinobacteraceae</taxon>
        <taxon>Tamilnaduibacter</taxon>
    </lineage>
</organism>
<dbReference type="GO" id="GO:0004674">
    <property type="term" value="F:protein serine/threonine kinase activity"/>
    <property type="evidence" value="ECO:0007669"/>
    <property type="project" value="TreeGrafter"/>
</dbReference>
<evidence type="ECO:0000313" key="5">
    <source>
        <dbReference type="EMBL" id="PAV25494.1"/>
    </source>
</evidence>
<evidence type="ECO:0000256" key="1">
    <source>
        <dbReference type="ARBA" id="ARBA00010164"/>
    </source>
</evidence>
<dbReference type="InterPro" id="IPR012893">
    <property type="entry name" value="HipA-like_C"/>
</dbReference>
<evidence type="ECO:0000313" key="6">
    <source>
        <dbReference type="Proteomes" id="UP000218332"/>
    </source>
</evidence>
<dbReference type="AlphaFoldDB" id="A0A2A2I2H0"/>